<keyword evidence="3" id="KW-0804">Transcription</keyword>
<dbReference type="SUPFAM" id="SSF46689">
    <property type="entry name" value="Homeodomain-like"/>
    <property type="match status" value="1"/>
</dbReference>
<evidence type="ECO:0000256" key="5">
    <source>
        <dbReference type="SAM" id="MobiDB-lite"/>
    </source>
</evidence>
<evidence type="ECO:0000313" key="7">
    <source>
        <dbReference type="EMBL" id="MDR6583524.1"/>
    </source>
</evidence>
<reference evidence="7 8" key="1">
    <citation type="submission" date="2023-07" db="EMBL/GenBank/DDBJ databases">
        <title>Sorghum-associated microbial communities from plants grown in Nebraska, USA.</title>
        <authorList>
            <person name="Schachtman D."/>
        </authorList>
    </citation>
    <scope>NUCLEOTIDE SEQUENCE [LARGE SCALE GENOMIC DNA]</scope>
    <source>
        <strain evidence="7 8">596</strain>
    </source>
</reference>
<dbReference type="PANTHER" id="PTHR30055:SF234">
    <property type="entry name" value="HTH-TYPE TRANSCRIPTIONAL REGULATOR BETI"/>
    <property type="match status" value="1"/>
</dbReference>
<gene>
    <name evidence="7" type="ORF">J2W50_001722</name>
</gene>
<dbReference type="Proteomes" id="UP001260715">
    <property type="component" value="Unassembled WGS sequence"/>
</dbReference>
<dbReference type="InterPro" id="IPR001647">
    <property type="entry name" value="HTH_TetR"/>
</dbReference>
<dbReference type="InterPro" id="IPR036271">
    <property type="entry name" value="Tet_transcr_reg_TetR-rel_C_sf"/>
</dbReference>
<sequence>MQSTGQGDSATQQKPARRSQSDRTREARDRLLTAAIEVLMEKGYAGLTTKEVATRSGLSNGALMHHFNSKAELVVAATAAVYEVAIERGQRVAKSSKAVKDPVAGFITDSLSVYFDWPFVAALEVIIVARTDVELMEQILPVMQHYRETTNEVWLQVFRAAGFSAKQANTILNLTLNLVRGMAINRLWRHDDSYYRQLLKDWTGLIKSAISVN</sequence>
<dbReference type="PRINTS" id="PR00455">
    <property type="entry name" value="HTHTETR"/>
</dbReference>
<dbReference type="Gene3D" id="1.10.357.10">
    <property type="entry name" value="Tetracycline Repressor, domain 2"/>
    <property type="match status" value="1"/>
</dbReference>
<feature type="domain" description="HTH tetR-type" evidence="6">
    <location>
        <begin position="25"/>
        <end position="85"/>
    </location>
</feature>
<comment type="caution">
    <text evidence="7">The sequence shown here is derived from an EMBL/GenBank/DDBJ whole genome shotgun (WGS) entry which is preliminary data.</text>
</comment>
<keyword evidence="8" id="KW-1185">Reference proteome</keyword>
<feature type="compositionally biased region" description="Polar residues" evidence="5">
    <location>
        <begin position="1"/>
        <end position="14"/>
    </location>
</feature>
<proteinExistence type="predicted"/>
<evidence type="ECO:0000313" key="8">
    <source>
        <dbReference type="Proteomes" id="UP001260715"/>
    </source>
</evidence>
<dbReference type="InterPro" id="IPR009057">
    <property type="entry name" value="Homeodomain-like_sf"/>
</dbReference>
<evidence type="ECO:0000259" key="6">
    <source>
        <dbReference type="PROSITE" id="PS50977"/>
    </source>
</evidence>
<feature type="DNA-binding region" description="H-T-H motif" evidence="4">
    <location>
        <begin position="48"/>
        <end position="67"/>
    </location>
</feature>
<organism evidence="7 8">
    <name type="scientific">Herbaspirillum frisingense</name>
    <dbReference type="NCBI Taxonomy" id="92645"/>
    <lineage>
        <taxon>Bacteria</taxon>
        <taxon>Pseudomonadati</taxon>
        <taxon>Pseudomonadota</taxon>
        <taxon>Betaproteobacteria</taxon>
        <taxon>Burkholderiales</taxon>
        <taxon>Oxalobacteraceae</taxon>
        <taxon>Herbaspirillum</taxon>
    </lineage>
</organism>
<dbReference type="InterPro" id="IPR050109">
    <property type="entry name" value="HTH-type_TetR-like_transc_reg"/>
</dbReference>
<dbReference type="SUPFAM" id="SSF48498">
    <property type="entry name" value="Tetracyclin repressor-like, C-terminal domain"/>
    <property type="match status" value="1"/>
</dbReference>
<dbReference type="PROSITE" id="PS50977">
    <property type="entry name" value="HTH_TETR_2"/>
    <property type="match status" value="1"/>
</dbReference>
<dbReference type="PANTHER" id="PTHR30055">
    <property type="entry name" value="HTH-TYPE TRANSCRIPTIONAL REGULATOR RUTR"/>
    <property type="match status" value="1"/>
</dbReference>
<dbReference type="Pfam" id="PF00440">
    <property type="entry name" value="TetR_N"/>
    <property type="match status" value="1"/>
</dbReference>
<protein>
    <submittedName>
        <fullName evidence="7">AcrR family transcriptional regulator</fullName>
    </submittedName>
</protein>
<dbReference type="EMBL" id="JAVDSJ010000002">
    <property type="protein sequence ID" value="MDR6583524.1"/>
    <property type="molecule type" value="Genomic_DNA"/>
</dbReference>
<feature type="region of interest" description="Disordered" evidence="5">
    <location>
        <begin position="1"/>
        <end position="26"/>
    </location>
</feature>
<evidence type="ECO:0000256" key="3">
    <source>
        <dbReference type="ARBA" id="ARBA00023163"/>
    </source>
</evidence>
<evidence type="ECO:0000256" key="2">
    <source>
        <dbReference type="ARBA" id="ARBA00023125"/>
    </source>
</evidence>
<keyword evidence="2 4" id="KW-0238">DNA-binding</keyword>
<dbReference type="RefSeq" id="WP_154134879.1">
    <property type="nucleotide sequence ID" value="NZ_JAVDSJ010000002.1"/>
</dbReference>
<accession>A0ABU1PC61</accession>
<keyword evidence="1" id="KW-0805">Transcription regulation</keyword>
<evidence type="ECO:0000256" key="1">
    <source>
        <dbReference type="ARBA" id="ARBA00023015"/>
    </source>
</evidence>
<evidence type="ECO:0000256" key="4">
    <source>
        <dbReference type="PROSITE-ProRule" id="PRU00335"/>
    </source>
</evidence>
<name>A0ABU1PC61_9BURK</name>